<accession>A0A964BR44</accession>
<sequence length="65" mass="7084">MTKTQTIHCPNCGDRATRSVIDNSIKRTACESCDYLLIQCFKTGKVIEAYAPGIKSFCAINPVSA</sequence>
<dbReference type="EMBL" id="JADWDC010000008">
    <property type="protein sequence ID" value="MCC0176300.1"/>
    <property type="molecule type" value="Genomic_DNA"/>
</dbReference>
<protein>
    <recommendedName>
        <fullName evidence="3">Replication restart DNA helicase PriA</fullName>
    </recommendedName>
</protein>
<comment type="caution">
    <text evidence="1">The sequence shown here is derived from an EMBL/GenBank/DDBJ whole genome shotgun (WGS) entry which is preliminary data.</text>
</comment>
<evidence type="ECO:0008006" key="3">
    <source>
        <dbReference type="Google" id="ProtNLM"/>
    </source>
</evidence>
<name>A0A964BR44_9CYAN</name>
<organism evidence="1 2">
    <name type="scientific">Waterburya agarophytonicola KI4</name>
    <dbReference type="NCBI Taxonomy" id="2874699"/>
    <lineage>
        <taxon>Bacteria</taxon>
        <taxon>Bacillati</taxon>
        <taxon>Cyanobacteriota</taxon>
        <taxon>Cyanophyceae</taxon>
        <taxon>Pleurocapsales</taxon>
        <taxon>Hyellaceae</taxon>
        <taxon>Waterburya</taxon>
        <taxon>Waterburya agarophytonicola</taxon>
    </lineage>
</organism>
<keyword evidence="2" id="KW-1185">Reference proteome</keyword>
<evidence type="ECO:0000313" key="1">
    <source>
        <dbReference type="EMBL" id="MCC0176300.1"/>
    </source>
</evidence>
<reference evidence="1" key="1">
    <citation type="journal article" date="2021" name="Antonie Van Leeuwenhoek">
        <title>Draft genome and description of Waterburya agarophytonicola gen. nov. sp. nov. (Pleurocapsales, Cyanobacteria): a seaweed symbiont.</title>
        <authorList>
            <person name="Bonthond G."/>
            <person name="Shalygin S."/>
            <person name="Bayer T."/>
            <person name="Weinberger F."/>
        </authorList>
    </citation>
    <scope>NUCLEOTIDE SEQUENCE</scope>
    <source>
        <strain evidence="1">KI4</strain>
    </source>
</reference>
<dbReference type="Proteomes" id="UP000729733">
    <property type="component" value="Unassembled WGS sequence"/>
</dbReference>
<proteinExistence type="predicted"/>
<evidence type="ECO:0000313" key="2">
    <source>
        <dbReference type="Proteomes" id="UP000729733"/>
    </source>
</evidence>
<dbReference type="AlphaFoldDB" id="A0A964BR44"/>
<gene>
    <name evidence="1" type="ORF">I4641_04830</name>
</gene>
<dbReference type="RefSeq" id="WP_229639341.1">
    <property type="nucleotide sequence ID" value="NZ_JADWDC010000008.1"/>
</dbReference>